<name>A0ABY8AY24_9BACL</name>
<organism evidence="1 2">
    <name type="scientific">Exiguobacterium profundum</name>
    <dbReference type="NCBI Taxonomy" id="307643"/>
    <lineage>
        <taxon>Bacteria</taxon>
        <taxon>Bacillati</taxon>
        <taxon>Bacillota</taxon>
        <taxon>Bacilli</taxon>
        <taxon>Bacillales</taxon>
        <taxon>Bacillales Family XII. Incertae Sedis</taxon>
        <taxon>Exiguobacterium</taxon>
    </lineage>
</organism>
<sequence>MKRTLRFVECRQLPLHERISIQSLYPLSKAPLLLSLPSHHHVYVALNRDTPLASIVANDEQLETDHAIRLSQATYGDRHVFRGLLYRLIYVRSRETKYPITYYLQEEDSHNQDKHRIYEAAGFQVFHQTKTFHLPFIPCEKATHTNWTLELVDYSRRADWLTFRNEHCHLLPGAISMTDEQFAREVRQQTLFYSVKWNRQVIGIMKVRLHMYHISIQEMHVDCDETLLREAISFLQQKFFYMFRYIEEAHISATSLQPDLSYTLRRHGAQISSICRYTYILQAPPTPIYS</sequence>
<proteinExistence type="predicted"/>
<reference evidence="1 2" key="1">
    <citation type="submission" date="2022-10" db="EMBL/GenBank/DDBJ databases">
        <title>Complete genome sequence of Exiguobacterium profundum TSS-3 isolated from an extremely saline-alkaline spring located in Ixtapa, Chiapas-Mexico.</title>
        <authorList>
            <person name="Rincon-Rosales R."/>
            <person name="Rogel M.A."/>
            <person name="Rincon-Molina C.I."/>
            <person name="Guerrero G."/>
            <person name="Manzano-Gomez L.A."/>
            <person name="Lopez-Lopez A."/>
            <person name="Rincon Molina F.A."/>
            <person name="Martinez-Romero E."/>
        </authorList>
    </citation>
    <scope>NUCLEOTIDE SEQUENCE [LARGE SCALE GENOMIC DNA]</scope>
    <source>
        <strain evidence="1 2">TSS-3</strain>
    </source>
</reference>
<protein>
    <recommendedName>
        <fullName evidence="3">GNAT family N-acetyltransferase</fullName>
    </recommendedName>
</protein>
<dbReference type="EMBL" id="CP109617">
    <property type="protein sequence ID" value="WED54789.1"/>
    <property type="molecule type" value="Genomic_DNA"/>
</dbReference>
<evidence type="ECO:0000313" key="1">
    <source>
        <dbReference type="EMBL" id="WED54789.1"/>
    </source>
</evidence>
<dbReference type="RefSeq" id="WP_275060052.1">
    <property type="nucleotide sequence ID" value="NZ_CP109617.1"/>
</dbReference>
<evidence type="ECO:0000313" key="2">
    <source>
        <dbReference type="Proteomes" id="UP001219957"/>
    </source>
</evidence>
<dbReference type="Proteomes" id="UP001219957">
    <property type="component" value="Chromosome"/>
</dbReference>
<gene>
    <name evidence="1" type="ORF">OE059_12220</name>
</gene>
<accession>A0ABY8AY24</accession>
<evidence type="ECO:0008006" key="3">
    <source>
        <dbReference type="Google" id="ProtNLM"/>
    </source>
</evidence>
<keyword evidence="2" id="KW-1185">Reference proteome</keyword>